<feature type="compositionally biased region" description="Basic and acidic residues" evidence="3">
    <location>
        <begin position="303"/>
        <end position="314"/>
    </location>
</feature>
<dbReference type="PANTHER" id="PTHR12818:SF0">
    <property type="entry name" value="TRNA (ADENINE(37)-N6)-METHYLTRANSFERASE"/>
    <property type="match status" value="1"/>
</dbReference>
<reference evidence="5" key="1">
    <citation type="submission" date="2014-11" db="EMBL/GenBank/DDBJ databases">
        <authorList>
            <person name="Otto D Thomas"/>
            <person name="Naeem Raeece"/>
        </authorList>
    </citation>
    <scope>NUCLEOTIDE SEQUENCE</scope>
</reference>
<dbReference type="InterPro" id="IPR023370">
    <property type="entry name" value="TrmO-like_N"/>
</dbReference>
<sequence>MSERSDSAWMFEQEGVFRGCYKEKWGTPRQGPLAPTSFGEVVFHSPDQAKMSELVERGSAVIVFVFHLDLLPPRRQAKGKGEPHLAPLNSSGIDSANSNLKPPKGSLGSIGVASSSSASSSTALRSFKSKVTPPKMGGKRTGVFGTRSPHRPNPIGLTVCRVEGRGTTGESLMVSGVDLVDGSPVLYMAAFNLGAVALGTSLKFPSWLPLPSPLVQEKRKGREEGHTALRQVHGIVDGTSGHSQRKGRRETENDESRLPVFFSLSAFASLHLWIRRGKGKGKCLNGEELLTDVKFCTDRETGFGEETEQRKPQGDGEEGEFGSGTETGEPDRVRGKEGEKETEEAERVMSLVRETLGEDPRSLFSLKRDTAGRTGGVYGTELAGFEVVYAIVTGESPSSEPGGCTEILQSGGSAERSEKGLGGAKDGASGDALKRSSSCVQNLDSTSRSHSAFVRVLKLRPICAELDNERESDQRTDSAAQGKRQNLLPAEAQECEKETHFSVASGHGLCDESREDVSKEERDGQRETVSEELEIGKDQRMSVEKRAGERKEITGDSAGTQRVKQGGRNFRTAAWLLRIKKEIPAHLLPF</sequence>
<evidence type="ECO:0000256" key="2">
    <source>
        <dbReference type="ARBA" id="ARBA00033753"/>
    </source>
</evidence>
<dbReference type="VEuPathDB" id="CryptoDB:Cvel_7940"/>
<feature type="region of interest" description="Disordered" evidence="3">
    <location>
        <begin position="223"/>
        <end position="254"/>
    </location>
</feature>
<feature type="domain" description="TsaA-like" evidence="4">
    <location>
        <begin position="11"/>
        <end position="200"/>
    </location>
</feature>
<evidence type="ECO:0000256" key="1">
    <source>
        <dbReference type="ARBA" id="ARBA00022691"/>
    </source>
</evidence>
<feature type="compositionally biased region" description="Low complexity" evidence="3">
    <location>
        <begin position="105"/>
        <end position="126"/>
    </location>
</feature>
<evidence type="ECO:0000313" key="5">
    <source>
        <dbReference type="EMBL" id="CEM46522.1"/>
    </source>
</evidence>
<proteinExistence type="inferred from homology"/>
<dbReference type="InterPro" id="IPR036414">
    <property type="entry name" value="YaeB_N_sf"/>
</dbReference>
<feature type="region of interest" description="Disordered" evidence="3">
    <location>
        <begin position="303"/>
        <end position="345"/>
    </location>
</feature>
<comment type="similarity">
    <text evidence="2">Belongs to the tRNA methyltransferase O family.</text>
</comment>
<dbReference type="InterPro" id="IPR040372">
    <property type="entry name" value="YaeB-like"/>
</dbReference>
<accession>A0A0G4HQH0</accession>
<evidence type="ECO:0000256" key="3">
    <source>
        <dbReference type="SAM" id="MobiDB-lite"/>
    </source>
</evidence>
<feature type="region of interest" description="Disordered" evidence="3">
    <location>
        <begin position="396"/>
        <end position="433"/>
    </location>
</feature>
<dbReference type="AlphaFoldDB" id="A0A0G4HQH0"/>
<dbReference type="Gene3D" id="2.40.30.70">
    <property type="entry name" value="YaeB-like"/>
    <property type="match status" value="1"/>
</dbReference>
<dbReference type="Pfam" id="PF01980">
    <property type="entry name" value="TrmO_N"/>
    <property type="match status" value="1"/>
</dbReference>
<keyword evidence="1" id="KW-0949">S-adenosyl-L-methionine</keyword>
<feature type="compositionally biased region" description="Basic and acidic residues" evidence="3">
    <location>
        <begin position="329"/>
        <end position="339"/>
    </location>
</feature>
<feature type="region of interest" description="Disordered" evidence="3">
    <location>
        <begin position="76"/>
        <end position="156"/>
    </location>
</feature>
<dbReference type="EMBL" id="CDMZ01003477">
    <property type="protein sequence ID" value="CEM46522.1"/>
    <property type="molecule type" value="Genomic_DNA"/>
</dbReference>
<dbReference type="SUPFAM" id="SSF118196">
    <property type="entry name" value="YaeB-like"/>
    <property type="match status" value="1"/>
</dbReference>
<organism evidence="5">
    <name type="scientific">Chromera velia CCMP2878</name>
    <dbReference type="NCBI Taxonomy" id="1169474"/>
    <lineage>
        <taxon>Eukaryota</taxon>
        <taxon>Sar</taxon>
        <taxon>Alveolata</taxon>
        <taxon>Colpodellida</taxon>
        <taxon>Chromeraceae</taxon>
        <taxon>Chromera</taxon>
    </lineage>
</organism>
<dbReference type="InterPro" id="IPR036413">
    <property type="entry name" value="YaeB-like_sf"/>
</dbReference>
<dbReference type="PANTHER" id="PTHR12818">
    <property type="entry name" value="TRNA (ADENINE(37)-N6)-METHYLTRANSFERASE"/>
    <property type="match status" value="1"/>
</dbReference>
<gene>
    <name evidence="5" type="ORF">Cvel_7940</name>
</gene>
<dbReference type="PROSITE" id="PS51668">
    <property type="entry name" value="TSAA_2"/>
    <property type="match status" value="1"/>
</dbReference>
<protein>
    <recommendedName>
        <fullName evidence="4">TsaA-like domain-containing protein</fullName>
    </recommendedName>
</protein>
<feature type="region of interest" description="Disordered" evidence="3">
    <location>
        <begin position="506"/>
        <end position="566"/>
    </location>
</feature>
<feature type="compositionally biased region" description="Basic and acidic residues" evidence="3">
    <location>
        <begin position="509"/>
        <end position="554"/>
    </location>
</feature>
<evidence type="ECO:0000259" key="4">
    <source>
        <dbReference type="PROSITE" id="PS51668"/>
    </source>
</evidence>
<feature type="compositionally biased region" description="Polar residues" evidence="3">
    <location>
        <begin position="88"/>
        <end position="100"/>
    </location>
</feature>
<name>A0A0G4HQH0_9ALVE</name>